<dbReference type="AlphaFoldDB" id="A0A0C3QKI8"/>
<comment type="catalytic activity">
    <reaction evidence="12">
        <text>Successive hydrolysis of beta-D-glucose units from the non-reducing ends of (1-&gt;3)-beta-D-glucans, releasing alpha-glucose.</text>
        <dbReference type="EC" id="3.2.1.58"/>
    </reaction>
</comment>
<dbReference type="InterPro" id="IPR050386">
    <property type="entry name" value="Glycosyl_hydrolase_5"/>
</dbReference>
<evidence type="ECO:0000256" key="16">
    <source>
        <dbReference type="SAM" id="MobiDB-lite"/>
    </source>
</evidence>
<evidence type="ECO:0000256" key="7">
    <source>
        <dbReference type="ARBA" id="ARBA00022989"/>
    </source>
</evidence>
<evidence type="ECO:0000256" key="3">
    <source>
        <dbReference type="ARBA" id="ARBA00022475"/>
    </source>
</evidence>
<evidence type="ECO:0000256" key="9">
    <source>
        <dbReference type="ARBA" id="ARBA00023180"/>
    </source>
</evidence>
<evidence type="ECO:0000256" key="4">
    <source>
        <dbReference type="ARBA" id="ARBA00022692"/>
    </source>
</evidence>
<evidence type="ECO:0000256" key="1">
    <source>
        <dbReference type="ARBA" id="ARBA00004401"/>
    </source>
</evidence>
<accession>A0A0C3QKI8</accession>
<feature type="transmembrane region" description="Helical" evidence="17">
    <location>
        <begin position="141"/>
        <end position="164"/>
    </location>
</feature>
<feature type="region of interest" description="Disordered" evidence="16">
    <location>
        <begin position="1"/>
        <end position="134"/>
    </location>
</feature>
<comment type="subcellular location">
    <subcellularLocation>
        <location evidence="1">Cell membrane</location>
        <topology evidence="1">Single-pass type II membrane protein</topology>
    </subcellularLocation>
</comment>
<dbReference type="Proteomes" id="UP000054248">
    <property type="component" value="Unassembled WGS sequence"/>
</dbReference>
<feature type="domain" description="Glycoside hydrolase family 5" evidence="18">
    <location>
        <begin position="312"/>
        <end position="552"/>
    </location>
</feature>
<keyword evidence="9" id="KW-0325">Glycoprotein</keyword>
<evidence type="ECO:0000256" key="15">
    <source>
        <dbReference type="ARBA" id="ARBA00041260"/>
    </source>
</evidence>
<feature type="compositionally biased region" description="Polar residues" evidence="16">
    <location>
        <begin position="1"/>
        <end position="14"/>
    </location>
</feature>
<organism evidence="19 20">
    <name type="scientific">Tulasnella calospora MUT 4182</name>
    <dbReference type="NCBI Taxonomy" id="1051891"/>
    <lineage>
        <taxon>Eukaryota</taxon>
        <taxon>Fungi</taxon>
        <taxon>Dikarya</taxon>
        <taxon>Basidiomycota</taxon>
        <taxon>Agaricomycotina</taxon>
        <taxon>Agaricomycetes</taxon>
        <taxon>Cantharellales</taxon>
        <taxon>Tulasnellaceae</taxon>
        <taxon>Tulasnella</taxon>
    </lineage>
</organism>
<dbReference type="EMBL" id="KN823002">
    <property type="protein sequence ID" value="KIO27881.1"/>
    <property type="molecule type" value="Genomic_DNA"/>
</dbReference>
<gene>
    <name evidence="19" type="ORF">M407DRAFT_72535</name>
</gene>
<evidence type="ECO:0000259" key="18">
    <source>
        <dbReference type="Pfam" id="PF00150"/>
    </source>
</evidence>
<proteinExistence type="inferred from homology"/>
<dbReference type="GO" id="GO:0009986">
    <property type="term" value="C:cell surface"/>
    <property type="evidence" value="ECO:0007669"/>
    <property type="project" value="TreeGrafter"/>
</dbReference>
<reference evidence="20" key="2">
    <citation type="submission" date="2015-01" db="EMBL/GenBank/DDBJ databases">
        <title>Evolutionary Origins and Diversification of the Mycorrhizal Mutualists.</title>
        <authorList>
            <consortium name="DOE Joint Genome Institute"/>
            <consortium name="Mycorrhizal Genomics Consortium"/>
            <person name="Kohler A."/>
            <person name="Kuo A."/>
            <person name="Nagy L.G."/>
            <person name="Floudas D."/>
            <person name="Copeland A."/>
            <person name="Barry K.W."/>
            <person name="Cichocki N."/>
            <person name="Veneault-Fourrey C."/>
            <person name="LaButti K."/>
            <person name="Lindquist E.A."/>
            <person name="Lipzen A."/>
            <person name="Lundell T."/>
            <person name="Morin E."/>
            <person name="Murat C."/>
            <person name="Riley R."/>
            <person name="Ohm R."/>
            <person name="Sun H."/>
            <person name="Tunlid A."/>
            <person name="Henrissat B."/>
            <person name="Grigoriev I.V."/>
            <person name="Hibbett D.S."/>
            <person name="Martin F."/>
        </authorList>
    </citation>
    <scope>NUCLEOTIDE SEQUENCE [LARGE SCALE GENOMIC DNA]</scope>
    <source>
        <strain evidence="20">MUT 4182</strain>
    </source>
</reference>
<dbReference type="Gene3D" id="3.20.20.80">
    <property type="entry name" value="Glycosidases"/>
    <property type="match status" value="1"/>
</dbReference>
<keyword evidence="7 17" id="KW-1133">Transmembrane helix</keyword>
<feature type="compositionally biased region" description="Low complexity" evidence="16">
    <location>
        <begin position="167"/>
        <end position="209"/>
    </location>
</feature>
<dbReference type="OrthoDB" id="62120at2759"/>
<evidence type="ECO:0000256" key="12">
    <source>
        <dbReference type="ARBA" id="ARBA00036824"/>
    </source>
</evidence>
<dbReference type="GO" id="GO:0004338">
    <property type="term" value="F:glucan exo-1,3-beta-glucosidase activity"/>
    <property type="evidence" value="ECO:0007669"/>
    <property type="project" value="UniProtKB-EC"/>
</dbReference>
<keyword evidence="4 17" id="KW-0812">Transmembrane</keyword>
<evidence type="ECO:0000256" key="2">
    <source>
        <dbReference type="ARBA" id="ARBA00005641"/>
    </source>
</evidence>
<evidence type="ECO:0000256" key="8">
    <source>
        <dbReference type="ARBA" id="ARBA00023136"/>
    </source>
</evidence>
<dbReference type="STRING" id="1051891.A0A0C3QKI8"/>
<evidence type="ECO:0000256" key="17">
    <source>
        <dbReference type="SAM" id="Phobius"/>
    </source>
</evidence>
<feature type="compositionally biased region" description="Low complexity" evidence="16">
    <location>
        <begin position="108"/>
        <end position="123"/>
    </location>
</feature>
<dbReference type="PANTHER" id="PTHR31297:SF34">
    <property type="entry name" value="GLUCAN 1,3-BETA-GLUCOSIDASE 2"/>
    <property type="match status" value="1"/>
</dbReference>
<protein>
    <recommendedName>
        <fullName evidence="14">glucan 1,3-beta-glucosidase</fullName>
        <ecNumber evidence="14">3.2.1.58</ecNumber>
    </recommendedName>
    <alternativeName>
        <fullName evidence="15">Exo-1,3-beta-glucanase D</fullName>
    </alternativeName>
</protein>
<evidence type="ECO:0000256" key="14">
    <source>
        <dbReference type="ARBA" id="ARBA00038929"/>
    </source>
</evidence>
<keyword evidence="10" id="KW-0326">Glycosidase</keyword>
<dbReference type="Pfam" id="PF00150">
    <property type="entry name" value="Cellulase"/>
    <property type="match status" value="1"/>
</dbReference>
<keyword evidence="11" id="KW-0961">Cell wall biogenesis/degradation</keyword>
<dbReference type="SUPFAM" id="SSF51445">
    <property type="entry name" value="(Trans)glycosidases"/>
    <property type="match status" value="1"/>
</dbReference>
<keyword evidence="20" id="KW-1185">Reference proteome</keyword>
<sequence>MDQTPFTRPVSTASAAGGDRISQAPTVFADGYSEGVPAAAEPAPGLDDLRPPTALANRASAAFGEGSPSNLSVADSPQPFANLPYRNSLAPTAAGSAQHLGDSDKEAAAAGSDAPLGASPSPDLGQQSDEHGAPKNSRKKLFFILGGVAALAIIAVAVAVPVALTHTKKSSSASSSASSSSGSGNDNNGSGQNGGPTSSGPTSSAVTGSDGSTITTENGTTFTYVNKFGGSWYDDPNDPFNNNAQAQSWTPPLSQAWDFQNDPMRGVNIGGWLVPEPFIVPALFEPYVNATPAAHDEWTLSQAMAADTANGGLDQLEKHYDTFITEEDFAQIAAAGLNWIRLPIPFWAIEKYSDEPFLEGVAWKYALKAFKWARKYGLRINLDLHTIPGSQNGYNHSGKGGQINFLYGPMGLANAQRTIDYIRVITEFISQPEYTSVIPMFSIINEPVVTSIGKDQLTSFYLQAHDTIRNITGTGTGNGPFISVHDSFQGLAAWQDLLPGHDRMALDVHPYLIFSSVDRSPLAEQITKPCDSWASDMNTSWTNFGVSIAGEFSLAINDCGLWVNGVGAGTRWEGTFGDGDGVQGDCTPWNDYASWTQDTKDNFKAFALHNFDSLGHWFFWTWKIGASSLTGKIESPMWSYQLGLQEGWMPDDPTQATGVCGNTSPAQPLTAEMIGGAGAGDISATVRAADPWPPAQIQPGMNANNVPVYTPTGAIPTLAMPTPTSGTADGWYDAADTRPIYTPIAGCTYPDAWGSADATNPGPCGGTTNAGTTDNTDTLARRIRRVRNVIPQPRRTPAP</sequence>
<feature type="region of interest" description="Disordered" evidence="16">
    <location>
        <begin position="167"/>
        <end position="216"/>
    </location>
</feature>
<dbReference type="GO" id="GO:0009251">
    <property type="term" value="P:glucan catabolic process"/>
    <property type="evidence" value="ECO:0007669"/>
    <property type="project" value="TreeGrafter"/>
</dbReference>
<dbReference type="FunFam" id="3.20.20.80:FF:000033">
    <property type="entry name" value="Glucan 1,3-beta-glucosidase A"/>
    <property type="match status" value="1"/>
</dbReference>
<dbReference type="GO" id="GO:0005576">
    <property type="term" value="C:extracellular region"/>
    <property type="evidence" value="ECO:0007669"/>
    <property type="project" value="TreeGrafter"/>
</dbReference>
<evidence type="ECO:0000256" key="10">
    <source>
        <dbReference type="ARBA" id="ARBA00023295"/>
    </source>
</evidence>
<evidence type="ECO:0000256" key="6">
    <source>
        <dbReference type="ARBA" id="ARBA00022968"/>
    </source>
</evidence>
<dbReference type="HOGENOM" id="CLU_004624_6_1_1"/>
<reference evidence="19 20" key="1">
    <citation type="submission" date="2014-04" db="EMBL/GenBank/DDBJ databases">
        <authorList>
            <consortium name="DOE Joint Genome Institute"/>
            <person name="Kuo A."/>
            <person name="Girlanda M."/>
            <person name="Perotto S."/>
            <person name="Kohler A."/>
            <person name="Nagy L.G."/>
            <person name="Floudas D."/>
            <person name="Copeland A."/>
            <person name="Barry K.W."/>
            <person name="Cichocki N."/>
            <person name="Veneault-Fourrey C."/>
            <person name="LaButti K."/>
            <person name="Lindquist E.A."/>
            <person name="Lipzen A."/>
            <person name="Lundell T."/>
            <person name="Morin E."/>
            <person name="Murat C."/>
            <person name="Sun H."/>
            <person name="Tunlid A."/>
            <person name="Henrissat B."/>
            <person name="Grigoriev I.V."/>
            <person name="Hibbett D.S."/>
            <person name="Martin F."/>
            <person name="Nordberg H.P."/>
            <person name="Cantor M.N."/>
            <person name="Hua S.X."/>
        </authorList>
    </citation>
    <scope>NUCLEOTIDE SEQUENCE [LARGE SCALE GENOMIC DNA]</scope>
    <source>
        <strain evidence="19 20">MUT 4182</strain>
    </source>
</reference>
<dbReference type="InterPro" id="IPR017853">
    <property type="entry name" value="GH"/>
</dbReference>
<dbReference type="GO" id="GO:0005886">
    <property type="term" value="C:plasma membrane"/>
    <property type="evidence" value="ECO:0007669"/>
    <property type="project" value="UniProtKB-SubCell"/>
</dbReference>
<keyword evidence="6" id="KW-0735">Signal-anchor</keyword>
<dbReference type="EC" id="3.2.1.58" evidence="14"/>
<evidence type="ECO:0000313" key="20">
    <source>
        <dbReference type="Proteomes" id="UP000054248"/>
    </source>
</evidence>
<keyword evidence="3" id="KW-1003">Cell membrane</keyword>
<keyword evidence="8 17" id="KW-0472">Membrane</keyword>
<evidence type="ECO:0000256" key="13">
    <source>
        <dbReference type="ARBA" id="ARBA00037126"/>
    </source>
</evidence>
<comment type="function">
    <text evidence="13">Glucosidase involved in the degradation of cellulosic biomass. Active on lichenan.</text>
</comment>
<evidence type="ECO:0000313" key="19">
    <source>
        <dbReference type="EMBL" id="KIO27881.1"/>
    </source>
</evidence>
<evidence type="ECO:0000256" key="5">
    <source>
        <dbReference type="ARBA" id="ARBA00022801"/>
    </source>
</evidence>
<comment type="similarity">
    <text evidence="2">Belongs to the glycosyl hydrolase 5 (cellulase A) family.</text>
</comment>
<name>A0A0C3QKI8_9AGAM</name>
<keyword evidence="5 19" id="KW-0378">Hydrolase</keyword>
<dbReference type="InterPro" id="IPR001547">
    <property type="entry name" value="Glyco_hydro_5"/>
</dbReference>
<dbReference type="PANTHER" id="PTHR31297">
    <property type="entry name" value="GLUCAN ENDO-1,6-BETA-GLUCOSIDASE B"/>
    <property type="match status" value="1"/>
</dbReference>
<dbReference type="GO" id="GO:0071555">
    <property type="term" value="P:cell wall organization"/>
    <property type="evidence" value="ECO:0007669"/>
    <property type="project" value="UniProtKB-KW"/>
</dbReference>
<evidence type="ECO:0000256" key="11">
    <source>
        <dbReference type="ARBA" id="ARBA00023316"/>
    </source>
</evidence>